<accession>F2EI99</accession>
<name>F2EI99_HORVV</name>
<dbReference type="GeneID" id="123429033"/>
<reference evidence="1" key="1">
    <citation type="journal article" date="2011" name="Plant Physiol.">
        <title>Comprehensive sequence analysis of 24,783 barley full-length cDNAs derived from 12 clone libraries.</title>
        <authorList>
            <person name="Matsumoto T."/>
            <person name="Tanaka T."/>
            <person name="Sakai H."/>
            <person name="Amano N."/>
            <person name="Kanamori H."/>
            <person name="Kurita K."/>
            <person name="Kikuta A."/>
            <person name="Kamiya K."/>
            <person name="Yamamoto M."/>
            <person name="Ikawa H."/>
            <person name="Fujii N."/>
            <person name="Hori K."/>
            <person name="Itoh T."/>
            <person name="Sato K."/>
        </authorList>
    </citation>
    <scope>NUCLEOTIDE SEQUENCE</scope>
    <source>
        <tissue evidence="1">Flower</tissue>
    </source>
</reference>
<dbReference type="InParanoid" id="F2EI99"/>
<dbReference type="RefSeq" id="XP_044969037.1">
    <property type="nucleotide sequence ID" value="XM_045113102.1"/>
</dbReference>
<sequence>MDKHTIRIAALALLSVHLLCSATTAQCRTIANGMDNDNINNVNLNCQRRCSSRCCTCCNYTDWCYQDFDTCDKSCPMLAAGTASPETVLTKSAVRTDDLMRHAVPNAFSNCHV</sequence>
<dbReference type="KEGG" id="hvg:123429033"/>
<evidence type="ECO:0000313" key="1">
    <source>
        <dbReference type="EMBL" id="BAK07071.1"/>
    </source>
</evidence>
<organism evidence="1">
    <name type="scientific">Hordeum vulgare subsp. vulgare</name>
    <name type="common">Domesticated barley</name>
    <dbReference type="NCBI Taxonomy" id="112509"/>
    <lineage>
        <taxon>Eukaryota</taxon>
        <taxon>Viridiplantae</taxon>
        <taxon>Streptophyta</taxon>
        <taxon>Embryophyta</taxon>
        <taxon>Tracheophyta</taxon>
        <taxon>Spermatophyta</taxon>
        <taxon>Magnoliopsida</taxon>
        <taxon>Liliopsida</taxon>
        <taxon>Poales</taxon>
        <taxon>Poaceae</taxon>
        <taxon>BOP clade</taxon>
        <taxon>Pooideae</taxon>
        <taxon>Triticodae</taxon>
        <taxon>Triticeae</taxon>
        <taxon>Hordeinae</taxon>
        <taxon>Hordeum</taxon>
    </lineage>
</organism>
<dbReference type="OrthoDB" id="634486at2759"/>
<dbReference type="OMA" id="CACCITT"/>
<dbReference type="AlphaFoldDB" id="F2EI99"/>
<dbReference type="EMBL" id="AK375876">
    <property type="protein sequence ID" value="BAK07071.1"/>
    <property type="molecule type" value="mRNA"/>
</dbReference>
<protein>
    <submittedName>
        <fullName evidence="1">Predicted protein</fullName>
    </submittedName>
</protein>
<proteinExistence type="evidence at transcript level"/>